<evidence type="ECO:0000313" key="2">
    <source>
        <dbReference type="Proteomes" id="UP001238088"/>
    </source>
</evidence>
<dbReference type="Pfam" id="PF13238">
    <property type="entry name" value="AAA_18"/>
    <property type="match status" value="1"/>
</dbReference>
<dbReference type="EMBL" id="JAUSUB010000005">
    <property type="protein sequence ID" value="MDQ0269656.1"/>
    <property type="molecule type" value="Genomic_DNA"/>
</dbReference>
<keyword evidence="2" id="KW-1185">Reference proteome</keyword>
<organism evidence="1 2">
    <name type="scientific">Cytobacillus purgationiresistens</name>
    <dbReference type="NCBI Taxonomy" id="863449"/>
    <lineage>
        <taxon>Bacteria</taxon>
        <taxon>Bacillati</taxon>
        <taxon>Bacillota</taxon>
        <taxon>Bacilli</taxon>
        <taxon>Bacillales</taxon>
        <taxon>Bacillaceae</taxon>
        <taxon>Cytobacillus</taxon>
    </lineage>
</organism>
<sequence>MGKIHIIGAVGSGKTTLAKKLSASLSIPMFELDYLVWERHENGDVRRSPEGRNASLDNILKLNQWIIEGAQHRWLEPAFQQADHIIVLNIPY</sequence>
<dbReference type="PANTHER" id="PTHR37816:SF2">
    <property type="entry name" value="DNA TOPOLOGY MODULATION PROTEIN FLAR-RELATED PROTEIN"/>
    <property type="match status" value="1"/>
</dbReference>
<dbReference type="InterPro" id="IPR027417">
    <property type="entry name" value="P-loop_NTPase"/>
</dbReference>
<name>A0ABU0AEI2_9BACI</name>
<keyword evidence="1" id="KW-0808">Transferase</keyword>
<dbReference type="InterPro" id="IPR052922">
    <property type="entry name" value="Cytidylate_Kinase-2"/>
</dbReference>
<evidence type="ECO:0000313" key="1">
    <source>
        <dbReference type="EMBL" id="MDQ0269656.1"/>
    </source>
</evidence>
<comment type="caution">
    <text evidence="1">The sequence shown here is derived from an EMBL/GenBank/DDBJ whole genome shotgun (WGS) entry which is preliminary data.</text>
</comment>
<dbReference type="RefSeq" id="WP_307473393.1">
    <property type="nucleotide sequence ID" value="NZ_JAUSUB010000005.1"/>
</dbReference>
<protein>
    <submittedName>
        <fullName evidence="1">Adenylate kinase family enzyme</fullName>
    </submittedName>
</protein>
<dbReference type="Proteomes" id="UP001238088">
    <property type="component" value="Unassembled WGS sequence"/>
</dbReference>
<gene>
    <name evidence="1" type="ORF">J2S17_001528</name>
</gene>
<dbReference type="SUPFAM" id="SSF52540">
    <property type="entry name" value="P-loop containing nucleoside triphosphate hydrolases"/>
    <property type="match status" value="1"/>
</dbReference>
<reference evidence="1 2" key="1">
    <citation type="submission" date="2023-07" db="EMBL/GenBank/DDBJ databases">
        <title>Genomic Encyclopedia of Type Strains, Phase IV (KMG-IV): sequencing the most valuable type-strain genomes for metagenomic binning, comparative biology and taxonomic classification.</title>
        <authorList>
            <person name="Goeker M."/>
        </authorList>
    </citation>
    <scope>NUCLEOTIDE SEQUENCE [LARGE SCALE GENOMIC DNA]</scope>
    <source>
        <strain evidence="1 2">DSM 23494</strain>
    </source>
</reference>
<proteinExistence type="predicted"/>
<accession>A0ABU0AEI2</accession>
<dbReference type="PANTHER" id="PTHR37816">
    <property type="entry name" value="YALI0E33011P"/>
    <property type="match status" value="1"/>
</dbReference>
<dbReference type="Gene3D" id="3.40.50.300">
    <property type="entry name" value="P-loop containing nucleotide triphosphate hydrolases"/>
    <property type="match status" value="1"/>
</dbReference>
<keyword evidence="1" id="KW-0418">Kinase</keyword>
<dbReference type="GO" id="GO:0016301">
    <property type="term" value="F:kinase activity"/>
    <property type="evidence" value="ECO:0007669"/>
    <property type="project" value="UniProtKB-KW"/>
</dbReference>